<organism evidence="1 2">
    <name type="scientific">Coemansia aciculifera</name>
    <dbReference type="NCBI Taxonomy" id="417176"/>
    <lineage>
        <taxon>Eukaryota</taxon>
        <taxon>Fungi</taxon>
        <taxon>Fungi incertae sedis</taxon>
        <taxon>Zoopagomycota</taxon>
        <taxon>Kickxellomycotina</taxon>
        <taxon>Kickxellomycetes</taxon>
        <taxon>Kickxellales</taxon>
        <taxon>Kickxellaceae</taxon>
        <taxon>Coemansia</taxon>
    </lineage>
</organism>
<protein>
    <submittedName>
        <fullName evidence="1">Uncharacterized protein</fullName>
    </submittedName>
</protein>
<dbReference type="EMBL" id="JANBVB010001608">
    <property type="protein sequence ID" value="KAJ2889895.1"/>
    <property type="molecule type" value="Genomic_DNA"/>
</dbReference>
<proteinExistence type="predicted"/>
<gene>
    <name evidence="1" type="ORF">IWW38_004435</name>
</gene>
<sequence>MSSVNNSSARTSSASSHSSNSVSAAGAAAMSQQQDSLHHFNPAPPKAPFAAAKTARPASEIFFANAQHPLPEARHVDRWFESLS</sequence>
<keyword evidence="2" id="KW-1185">Reference proteome</keyword>
<reference evidence="1" key="1">
    <citation type="submission" date="2022-07" db="EMBL/GenBank/DDBJ databases">
        <title>Phylogenomic reconstructions and comparative analyses of Kickxellomycotina fungi.</title>
        <authorList>
            <person name="Reynolds N.K."/>
            <person name="Stajich J.E."/>
            <person name="Barry K."/>
            <person name="Grigoriev I.V."/>
            <person name="Crous P."/>
            <person name="Smith M.E."/>
        </authorList>
    </citation>
    <scope>NUCLEOTIDE SEQUENCE</scope>
    <source>
        <strain evidence="1">CBS 190363</strain>
    </source>
</reference>
<evidence type="ECO:0000313" key="1">
    <source>
        <dbReference type="EMBL" id="KAJ2889895.1"/>
    </source>
</evidence>
<comment type="caution">
    <text evidence="1">The sequence shown here is derived from an EMBL/GenBank/DDBJ whole genome shotgun (WGS) entry which is preliminary data.</text>
</comment>
<dbReference type="Proteomes" id="UP001139981">
    <property type="component" value="Unassembled WGS sequence"/>
</dbReference>
<feature type="non-terminal residue" evidence="1">
    <location>
        <position position="84"/>
    </location>
</feature>
<accession>A0ACC1LYX9</accession>
<name>A0ACC1LYX9_9FUNG</name>
<evidence type="ECO:0000313" key="2">
    <source>
        <dbReference type="Proteomes" id="UP001139981"/>
    </source>
</evidence>